<evidence type="ECO:0000256" key="3">
    <source>
        <dbReference type="ARBA" id="ARBA00023004"/>
    </source>
</evidence>
<dbReference type="GO" id="GO:0004527">
    <property type="term" value="F:exonuclease activity"/>
    <property type="evidence" value="ECO:0007669"/>
    <property type="project" value="UniProtKB-KW"/>
</dbReference>
<dbReference type="InterPro" id="IPR050884">
    <property type="entry name" value="CNP_phosphodiesterase-III"/>
</dbReference>
<proteinExistence type="inferred from homology"/>
<comment type="similarity">
    <text evidence="4">Belongs to the cyclic nucleotide phosphodiesterase class-III family.</text>
</comment>
<evidence type="ECO:0000313" key="6">
    <source>
        <dbReference type="EMBL" id="POB02691.1"/>
    </source>
</evidence>
<evidence type="ECO:0000313" key="7">
    <source>
        <dbReference type="Proteomes" id="UP000243451"/>
    </source>
</evidence>
<dbReference type="AlphaFoldDB" id="A0A2P4ETS5"/>
<dbReference type="PANTHER" id="PTHR42988">
    <property type="entry name" value="PHOSPHOHYDROLASE"/>
    <property type="match status" value="1"/>
</dbReference>
<dbReference type="SUPFAM" id="SSF56300">
    <property type="entry name" value="Metallo-dependent phosphatases"/>
    <property type="match status" value="1"/>
</dbReference>
<dbReference type="GO" id="GO:0046872">
    <property type="term" value="F:metal ion binding"/>
    <property type="evidence" value="ECO:0007669"/>
    <property type="project" value="UniProtKB-KW"/>
</dbReference>
<evidence type="ECO:0000256" key="2">
    <source>
        <dbReference type="ARBA" id="ARBA00022801"/>
    </source>
</evidence>
<dbReference type="EMBL" id="PPSK01000011">
    <property type="protein sequence ID" value="POB02691.1"/>
    <property type="molecule type" value="Genomic_DNA"/>
</dbReference>
<dbReference type="Pfam" id="PF00149">
    <property type="entry name" value="Metallophos"/>
    <property type="match status" value="1"/>
</dbReference>
<evidence type="ECO:0000256" key="1">
    <source>
        <dbReference type="ARBA" id="ARBA00022723"/>
    </source>
</evidence>
<feature type="domain" description="Calcineurin-like phosphoesterase" evidence="5">
    <location>
        <begin position="3"/>
        <end position="190"/>
    </location>
</feature>
<keyword evidence="2" id="KW-0378">Hydrolase</keyword>
<reference evidence="6 7" key="1">
    <citation type="submission" date="2018-01" db="EMBL/GenBank/DDBJ databases">
        <title>Draft genome of the type strain Pseudomonas oceani DSM 100277 isolated from the deep water in Okinawa trough, northwestern Pacific Ocean.</title>
        <authorList>
            <person name="Gomila M."/>
            <person name="Mulet M."/>
            <person name="Garcia-Valdes E."/>
            <person name="Lalucat J."/>
        </authorList>
    </citation>
    <scope>NUCLEOTIDE SEQUENCE [LARGE SCALE GENOMIC DNA]</scope>
    <source>
        <strain evidence="6 7">DSM 100277</strain>
    </source>
</reference>
<evidence type="ECO:0000256" key="4">
    <source>
        <dbReference type="ARBA" id="ARBA00025742"/>
    </source>
</evidence>
<keyword evidence="6" id="KW-0540">Nuclease</keyword>
<dbReference type="RefSeq" id="WP_104738759.1">
    <property type="nucleotide sequence ID" value="NZ_BMHR01000011.1"/>
</dbReference>
<dbReference type="Proteomes" id="UP000243451">
    <property type="component" value="Unassembled WGS sequence"/>
</dbReference>
<keyword evidence="6" id="KW-0269">Exonuclease</keyword>
<dbReference type="OrthoDB" id="9811542at2"/>
<protein>
    <submittedName>
        <fullName evidence="6">DNA repair exonuclease</fullName>
    </submittedName>
</protein>
<name>A0A2P4ETS5_9GAMM</name>
<dbReference type="InterPro" id="IPR004843">
    <property type="entry name" value="Calcineurin-like_PHP"/>
</dbReference>
<organism evidence="6 7">
    <name type="scientific">Halopseudomonas oceani</name>
    <dbReference type="NCBI Taxonomy" id="1708783"/>
    <lineage>
        <taxon>Bacteria</taxon>
        <taxon>Pseudomonadati</taxon>
        <taxon>Pseudomonadota</taxon>
        <taxon>Gammaproteobacteria</taxon>
        <taxon>Pseudomonadales</taxon>
        <taxon>Pseudomonadaceae</taxon>
        <taxon>Halopseudomonas</taxon>
    </lineage>
</organism>
<dbReference type="InterPro" id="IPR029052">
    <property type="entry name" value="Metallo-depent_PP-like"/>
</dbReference>
<dbReference type="PANTHER" id="PTHR42988:SF2">
    <property type="entry name" value="CYCLIC NUCLEOTIDE PHOSPHODIESTERASE CBUA0032-RELATED"/>
    <property type="match status" value="1"/>
</dbReference>
<keyword evidence="1" id="KW-0479">Metal-binding</keyword>
<accession>A0A2P4ETS5</accession>
<dbReference type="Gene3D" id="3.60.21.10">
    <property type="match status" value="1"/>
</dbReference>
<evidence type="ECO:0000259" key="5">
    <source>
        <dbReference type="Pfam" id="PF00149"/>
    </source>
</evidence>
<gene>
    <name evidence="6" type="ORF">C1949_12240</name>
</gene>
<keyword evidence="7" id="KW-1185">Reference proteome</keyword>
<comment type="caution">
    <text evidence="6">The sequence shown here is derived from an EMBL/GenBank/DDBJ whole genome shotgun (WGS) entry which is preliminary data.</text>
</comment>
<sequence length="267" mass="29980">MTRLLHLSDPHFGTEQPEVMTALLAFAAEQRPDLAVLTGDITQRARADQFRRARAFVDQLPAPVLSVPGNHDLPLFNLFSRLFNPYGNYRSHISNDLEPLYETSRLLIIGVNSTRPQRHKNGELGERQIERVSRLLHSARSQQLRIVIQHHPVAAIEASDQANLLKGHEQVVPRWIDAGMDLLLAGHIHLPYVRPLSGSGSRQGWTAQAGTALSSRVRGEVPNSINLIEHSTDGPFHSCSVERWDYAETSRSFRLYSHTDLALDRSV</sequence>
<keyword evidence="3" id="KW-0408">Iron</keyword>